<name>A0AB39NEG6_9ACTN</name>
<keyword evidence="2" id="KW-0732">Signal</keyword>
<dbReference type="RefSeq" id="WP_369276255.1">
    <property type="nucleotide sequence ID" value="NZ_CP163432.1"/>
</dbReference>
<evidence type="ECO:0000313" key="3">
    <source>
        <dbReference type="EMBL" id="XDQ16342.1"/>
    </source>
</evidence>
<feature type="chain" id="PRO_5044205581" evidence="2">
    <location>
        <begin position="37"/>
        <end position="56"/>
    </location>
</feature>
<feature type="signal peptide" evidence="2">
    <location>
        <begin position="1"/>
        <end position="36"/>
    </location>
</feature>
<evidence type="ECO:0000256" key="1">
    <source>
        <dbReference type="SAM" id="MobiDB-lite"/>
    </source>
</evidence>
<sequence length="56" mass="5930">MQERTNTTERYTRGLAAAVIAMATLILAANTGPARAAEPTLTEQPTQHVIPVSPTP</sequence>
<dbReference type="EMBL" id="CP163432">
    <property type="protein sequence ID" value="XDQ16342.1"/>
    <property type="molecule type" value="Genomic_DNA"/>
</dbReference>
<organism evidence="3">
    <name type="scientific">Streptomyces sp. R11</name>
    <dbReference type="NCBI Taxonomy" id="3238625"/>
    <lineage>
        <taxon>Bacteria</taxon>
        <taxon>Bacillati</taxon>
        <taxon>Actinomycetota</taxon>
        <taxon>Actinomycetes</taxon>
        <taxon>Kitasatosporales</taxon>
        <taxon>Streptomycetaceae</taxon>
        <taxon>Streptomyces</taxon>
    </lineage>
</organism>
<accession>A0AB39NEG6</accession>
<feature type="region of interest" description="Disordered" evidence="1">
    <location>
        <begin position="36"/>
        <end position="56"/>
    </location>
</feature>
<protein>
    <submittedName>
        <fullName evidence="3">Uncharacterized protein</fullName>
    </submittedName>
</protein>
<proteinExistence type="predicted"/>
<gene>
    <name evidence="3" type="ORF">AB5J55_21700</name>
</gene>
<evidence type="ECO:0000256" key="2">
    <source>
        <dbReference type="SAM" id="SignalP"/>
    </source>
</evidence>
<dbReference type="AlphaFoldDB" id="A0AB39NEG6"/>
<reference evidence="3" key="1">
    <citation type="submission" date="2024-07" db="EMBL/GenBank/DDBJ databases">
        <authorList>
            <person name="Yu S.T."/>
        </authorList>
    </citation>
    <scope>NUCLEOTIDE SEQUENCE</scope>
    <source>
        <strain evidence="3">R11</strain>
    </source>
</reference>